<comment type="cofactor">
    <cofactor evidence="1">
        <name>pyridoxal 5'-phosphate</name>
        <dbReference type="ChEBI" id="CHEBI:597326"/>
    </cofactor>
</comment>
<dbReference type="SUPFAM" id="SSF53686">
    <property type="entry name" value="Tryptophan synthase beta subunit-like PLP-dependent enzymes"/>
    <property type="match status" value="1"/>
</dbReference>
<dbReference type="GO" id="GO:0005737">
    <property type="term" value="C:cytoplasm"/>
    <property type="evidence" value="ECO:0007669"/>
    <property type="project" value="TreeGrafter"/>
</dbReference>
<evidence type="ECO:0000313" key="4">
    <source>
        <dbReference type="Proteomes" id="UP001148312"/>
    </source>
</evidence>
<dbReference type="AlphaFoldDB" id="A0A9W9WRY3"/>
<dbReference type="GO" id="GO:0004834">
    <property type="term" value="F:tryptophan synthase activity"/>
    <property type="evidence" value="ECO:0007669"/>
    <property type="project" value="InterPro"/>
</dbReference>
<gene>
    <name evidence="3" type="ORF">N7539_008726</name>
</gene>
<evidence type="ECO:0000256" key="1">
    <source>
        <dbReference type="ARBA" id="ARBA00001933"/>
    </source>
</evidence>
<dbReference type="GeneID" id="81628571"/>
<reference evidence="3" key="2">
    <citation type="journal article" date="2023" name="IMA Fungus">
        <title>Comparative genomic study of the Penicillium genus elucidates a diverse pangenome and 15 lateral gene transfer events.</title>
        <authorList>
            <person name="Petersen C."/>
            <person name="Sorensen T."/>
            <person name="Nielsen M.R."/>
            <person name="Sondergaard T.E."/>
            <person name="Sorensen J.L."/>
            <person name="Fitzpatrick D.A."/>
            <person name="Frisvad J.C."/>
            <person name="Nielsen K.L."/>
        </authorList>
    </citation>
    <scope>NUCLEOTIDE SEQUENCE</scope>
    <source>
        <strain evidence="3">IBT 30728</strain>
    </source>
</reference>
<evidence type="ECO:0000313" key="3">
    <source>
        <dbReference type="EMBL" id="KAJ5472157.1"/>
    </source>
</evidence>
<sequence>MTQPMRSTTCASWSKMPFRVVDGPAILTKTAQVSKYNMNDSFTSSNARLSPACDTKNAGPNSRSLTQICHMSPVLPMYYVSLGSPPLGGRFVPELIFGFLEKITTAFESAIGDIVFWKEINELLRSISPHSSAVYQAKKITDHIGRATLWMKREDLEHFDSHKARNIIGQLSLATRMGCKEVVTDCASTKHRKFTAVMCPHLNL</sequence>
<keyword evidence="2" id="KW-0663">Pyridoxal phosphate</keyword>
<dbReference type="PANTHER" id="PTHR48077">
    <property type="entry name" value="TRYPTOPHAN SYNTHASE-RELATED"/>
    <property type="match status" value="1"/>
</dbReference>
<dbReference type="Proteomes" id="UP001148312">
    <property type="component" value="Unassembled WGS sequence"/>
</dbReference>
<organism evidence="3 4">
    <name type="scientific">Penicillium diatomitis</name>
    <dbReference type="NCBI Taxonomy" id="2819901"/>
    <lineage>
        <taxon>Eukaryota</taxon>
        <taxon>Fungi</taxon>
        <taxon>Dikarya</taxon>
        <taxon>Ascomycota</taxon>
        <taxon>Pezizomycotina</taxon>
        <taxon>Eurotiomycetes</taxon>
        <taxon>Eurotiomycetidae</taxon>
        <taxon>Eurotiales</taxon>
        <taxon>Aspergillaceae</taxon>
        <taxon>Penicillium</taxon>
    </lineage>
</organism>
<comment type="caution">
    <text evidence="3">The sequence shown here is derived from an EMBL/GenBank/DDBJ whole genome shotgun (WGS) entry which is preliminary data.</text>
</comment>
<dbReference type="RefSeq" id="XP_056786703.1">
    <property type="nucleotide sequence ID" value="XM_056938321.1"/>
</dbReference>
<reference evidence="3" key="1">
    <citation type="submission" date="2022-12" db="EMBL/GenBank/DDBJ databases">
        <authorList>
            <person name="Petersen C."/>
        </authorList>
    </citation>
    <scope>NUCLEOTIDE SEQUENCE</scope>
    <source>
        <strain evidence="3">IBT 30728</strain>
    </source>
</reference>
<dbReference type="PANTHER" id="PTHR48077:SF2">
    <property type="entry name" value="TRYPTOPHAN SYNTHASE"/>
    <property type="match status" value="1"/>
</dbReference>
<keyword evidence="4" id="KW-1185">Reference proteome</keyword>
<name>A0A9W9WRY3_9EURO</name>
<dbReference type="InterPro" id="IPR036052">
    <property type="entry name" value="TrpB-like_PALP_sf"/>
</dbReference>
<dbReference type="InterPro" id="IPR023026">
    <property type="entry name" value="Trp_synth_beta/beta-like"/>
</dbReference>
<evidence type="ECO:0000256" key="2">
    <source>
        <dbReference type="ARBA" id="ARBA00022898"/>
    </source>
</evidence>
<protein>
    <submittedName>
        <fullName evidence="3">Tryptophan synthase</fullName>
    </submittedName>
</protein>
<dbReference type="EMBL" id="JAPWDQ010000013">
    <property type="protein sequence ID" value="KAJ5472157.1"/>
    <property type="molecule type" value="Genomic_DNA"/>
</dbReference>
<accession>A0A9W9WRY3</accession>
<proteinExistence type="predicted"/>
<dbReference type="Gene3D" id="3.40.50.1100">
    <property type="match status" value="2"/>
</dbReference>